<dbReference type="EMBL" id="CP023004">
    <property type="protein sequence ID" value="AWI08930.1"/>
    <property type="molecule type" value="Genomic_DNA"/>
</dbReference>
<dbReference type="GO" id="GO:0015297">
    <property type="term" value="F:antiporter activity"/>
    <property type="evidence" value="ECO:0007669"/>
    <property type="project" value="UniProtKB-KW"/>
</dbReference>
<dbReference type="PANTHER" id="PTHR43298">
    <property type="entry name" value="MULTIDRUG RESISTANCE PROTEIN NORM-RELATED"/>
    <property type="match status" value="1"/>
</dbReference>
<evidence type="ECO:0000256" key="9">
    <source>
        <dbReference type="ARBA" id="ARBA00031636"/>
    </source>
</evidence>
<gene>
    <name evidence="11" type="ORF">CKA38_06385</name>
</gene>
<keyword evidence="5 10" id="KW-0812">Transmembrane</keyword>
<evidence type="ECO:0000256" key="2">
    <source>
        <dbReference type="ARBA" id="ARBA00022448"/>
    </source>
</evidence>
<dbReference type="GO" id="GO:0005886">
    <property type="term" value="C:plasma membrane"/>
    <property type="evidence" value="ECO:0007669"/>
    <property type="project" value="UniProtKB-SubCell"/>
</dbReference>
<dbReference type="InterPro" id="IPR050222">
    <property type="entry name" value="MATE_MdtK"/>
</dbReference>
<evidence type="ECO:0000256" key="7">
    <source>
        <dbReference type="ARBA" id="ARBA00023065"/>
    </source>
</evidence>
<dbReference type="GO" id="GO:0042910">
    <property type="term" value="F:xenobiotic transmembrane transporter activity"/>
    <property type="evidence" value="ECO:0007669"/>
    <property type="project" value="InterPro"/>
</dbReference>
<feature type="transmembrane region" description="Helical" evidence="10">
    <location>
        <begin position="97"/>
        <end position="121"/>
    </location>
</feature>
<feature type="transmembrane region" description="Helical" evidence="10">
    <location>
        <begin position="166"/>
        <end position="185"/>
    </location>
</feature>
<dbReference type="PANTHER" id="PTHR43298:SF2">
    <property type="entry name" value="FMN_FAD EXPORTER YEEO-RELATED"/>
    <property type="match status" value="1"/>
</dbReference>
<evidence type="ECO:0000256" key="8">
    <source>
        <dbReference type="ARBA" id="ARBA00023136"/>
    </source>
</evidence>
<dbReference type="PIRSF" id="PIRSF006603">
    <property type="entry name" value="DinF"/>
    <property type="match status" value="1"/>
</dbReference>
<keyword evidence="6 10" id="KW-1133">Transmembrane helix</keyword>
<keyword evidence="8 10" id="KW-0472">Membrane</keyword>
<dbReference type="KEGG" id="elut:CKA38_06385"/>
<evidence type="ECO:0000256" key="5">
    <source>
        <dbReference type="ARBA" id="ARBA00022692"/>
    </source>
</evidence>
<protein>
    <recommendedName>
        <fullName evidence="9">Multidrug-efflux transporter</fullName>
    </recommendedName>
</protein>
<keyword evidence="2" id="KW-0813">Transport</keyword>
<dbReference type="AlphaFoldDB" id="A0A2U8E2A0"/>
<evidence type="ECO:0000256" key="4">
    <source>
        <dbReference type="ARBA" id="ARBA00022475"/>
    </source>
</evidence>
<evidence type="ECO:0000256" key="6">
    <source>
        <dbReference type="ARBA" id="ARBA00022989"/>
    </source>
</evidence>
<feature type="transmembrane region" description="Helical" evidence="10">
    <location>
        <begin position="325"/>
        <end position="348"/>
    </location>
</feature>
<keyword evidence="12" id="KW-1185">Reference proteome</keyword>
<accession>A0A2U8E2A0</accession>
<feature type="transmembrane region" description="Helical" evidence="10">
    <location>
        <begin position="197"/>
        <end position="216"/>
    </location>
</feature>
<dbReference type="Proteomes" id="UP000244896">
    <property type="component" value="Chromosome"/>
</dbReference>
<keyword evidence="7" id="KW-0406">Ion transport</keyword>
<proteinExistence type="predicted"/>
<organism evidence="11 12">
    <name type="scientific">Ereboglobus luteus</name>
    <dbReference type="NCBI Taxonomy" id="1796921"/>
    <lineage>
        <taxon>Bacteria</taxon>
        <taxon>Pseudomonadati</taxon>
        <taxon>Verrucomicrobiota</taxon>
        <taxon>Opitutia</taxon>
        <taxon>Opitutales</taxon>
        <taxon>Opitutaceae</taxon>
        <taxon>Ereboglobus</taxon>
    </lineage>
</organism>
<dbReference type="CDD" id="cd13131">
    <property type="entry name" value="MATE_NorM_like"/>
    <property type="match status" value="1"/>
</dbReference>
<feature type="transmembrane region" description="Helical" evidence="10">
    <location>
        <begin position="133"/>
        <end position="154"/>
    </location>
</feature>
<feature type="transmembrane region" description="Helical" evidence="10">
    <location>
        <begin position="427"/>
        <end position="449"/>
    </location>
</feature>
<feature type="transmembrane region" description="Helical" evidence="10">
    <location>
        <begin position="360"/>
        <end position="379"/>
    </location>
</feature>
<feature type="transmembrane region" description="Helical" evidence="10">
    <location>
        <begin position="400"/>
        <end position="421"/>
    </location>
</feature>
<keyword evidence="3" id="KW-0050">Antiport</keyword>
<feature type="transmembrane region" description="Helical" evidence="10">
    <location>
        <begin position="54"/>
        <end position="77"/>
    </location>
</feature>
<evidence type="ECO:0000313" key="11">
    <source>
        <dbReference type="EMBL" id="AWI08930.1"/>
    </source>
</evidence>
<evidence type="ECO:0000256" key="10">
    <source>
        <dbReference type="SAM" id="Phobius"/>
    </source>
</evidence>
<dbReference type="Pfam" id="PF01554">
    <property type="entry name" value="MatE"/>
    <property type="match status" value="2"/>
</dbReference>
<dbReference type="GO" id="GO:0006811">
    <property type="term" value="P:monoatomic ion transport"/>
    <property type="evidence" value="ECO:0007669"/>
    <property type="project" value="UniProtKB-KW"/>
</dbReference>
<evidence type="ECO:0000256" key="1">
    <source>
        <dbReference type="ARBA" id="ARBA00004651"/>
    </source>
</evidence>
<name>A0A2U8E2A0_9BACT</name>
<dbReference type="NCBIfam" id="TIGR00797">
    <property type="entry name" value="matE"/>
    <property type="match status" value="1"/>
</dbReference>
<feature type="transmembrane region" description="Helical" evidence="10">
    <location>
        <begin position="12"/>
        <end position="34"/>
    </location>
</feature>
<feature type="transmembrane region" description="Helical" evidence="10">
    <location>
        <begin position="283"/>
        <end position="304"/>
    </location>
</feature>
<keyword evidence="4" id="KW-1003">Cell membrane</keyword>
<dbReference type="OrthoDB" id="9780160at2"/>
<dbReference type="RefSeq" id="WP_108824742.1">
    <property type="nucleotide sequence ID" value="NZ_CP023004.1"/>
</dbReference>
<evidence type="ECO:0000256" key="3">
    <source>
        <dbReference type="ARBA" id="ARBA00022449"/>
    </source>
</evidence>
<reference evidence="11 12" key="1">
    <citation type="journal article" date="2018" name="Syst. Appl. Microbiol.">
        <title>Ereboglobus luteus gen. nov. sp. nov. from cockroach guts, and new insights into the oxygen relationship of the genera Opitutus and Didymococcus (Verrucomicrobia: Opitutaceae).</title>
        <authorList>
            <person name="Tegtmeier D."/>
            <person name="Belitz A."/>
            <person name="Radek R."/>
            <person name="Heimerl T."/>
            <person name="Brune A."/>
        </authorList>
    </citation>
    <scope>NUCLEOTIDE SEQUENCE [LARGE SCALE GENOMIC DNA]</scope>
    <source>
        <strain evidence="11 12">Ho45</strain>
    </source>
</reference>
<comment type="subcellular location">
    <subcellularLocation>
        <location evidence="1">Cell membrane</location>
        <topology evidence="1">Multi-pass membrane protein</topology>
    </subcellularLocation>
</comment>
<dbReference type="InterPro" id="IPR048279">
    <property type="entry name" value="MdtK-like"/>
</dbReference>
<sequence>MEPKAQSYFSEARSTLLLAVPIIAGQVGQVLMGITDSYIIGRIGDKVSFAASSFAGNIFNMFYIAAIGLLASVPVLVARAHGENNPRECGELLRHGLLIAVVFCALELAALFVLSFHLHLFDQPEAVVAAAGAYFRIVAVSLVPVMIFQVLRQYSEAMGRPWEPMVILLSCVVLNVFLNWVLIYGNLGAPKLGLVGAGWATLISRVAAAVALFWWLRRAATAGDWDELERKAWPARWFYRAKGSRIIAMLRIGVPTSGQLLFESVAFAAAAVMMGWFNSVDPIAAHQIAMNCAAFTFMFVLGLATAASIRVGQCAGAGERERLRVVGFSAMAMCVLWMSMAAVAIFLGRWMVAGWFKQDAAVTALAAQFLVVAAVFQIFDGVQVVGAGMLRGLTDVKVPTLVTFVAYWVIALPLGYFYGVRGGGGPVGIWIALAAALTVAAVMLSLRFARLTRTGQLRG</sequence>
<dbReference type="InterPro" id="IPR002528">
    <property type="entry name" value="MATE_fam"/>
</dbReference>
<evidence type="ECO:0000313" key="12">
    <source>
        <dbReference type="Proteomes" id="UP000244896"/>
    </source>
</evidence>